<evidence type="ECO:0000256" key="1">
    <source>
        <dbReference type="PROSITE-ProRule" id="PRU00042"/>
    </source>
</evidence>
<dbReference type="InterPro" id="IPR036236">
    <property type="entry name" value="Znf_C2H2_sf"/>
</dbReference>
<proteinExistence type="predicted"/>
<gene>
    <name evidence="5" type="ORF">PGLA2088_LOCUS32005</name>
</gene>
<protein>
    <recommendedName>
        <fullName evidence="4">C2H2-type domain-containing protein</fullName>
    </recommendedName>
</protein>
<keyword evidence="1" id="KW-0479">Metal-binding</keyword>
<dbReference type="Gene3D" id="3.30.160.60">
    <property type="entry name" value="Classic Zinc Finger"/>
    <property type="match status" value="1"/>
</dbReference>
<dbReference type="PANTHER" id="PTHR44029:SF1">
    <property type="entry name" value="DNAJ HOMOLOG SUBFAMILY C MEMBER 21"/>
    <property type="match status" value="1"/>
</dbReference>
<keyword evidence="1" id="KW-0863">Zinc-finger</keyword>
<feature type="coiled-coil region" evidence="2">
    <location>
        <begin position="179"/>
        <end position="210"/>
    </location>
</feature>
<dbReference type="EMBL" id="CAJNNW010029761">
    <property type="protein sequence ID" value="CAE8701411.1"/>
    <property type="molecule type" value="Genomic_DNA"/>
</dbReference>
<feature type="non-terminal residue" evidence="5">
    <location>
        <position position="1"/>
    </location>
</feature>
<dbReference type="InterPro" id="IPR054076">
    <property type="entry name" value="ZUO1-like_ZHD"/>
</dbReference>
<dbReference type="GO" id="GO:0008270">
    <property type="term" value="F:zinc ion binding"/>
    <property type="evidence" value="ECO:0007669"/>
    <property type="project" value="UniProtKB-KW"/>
</dbReference>
<comment type="caution">
    <text evidence="5">The sequence shown here is derived from an EMBL/GenBank/DDBJ whole genome shotgun (WGS) entry which is preliminary data.</text>
</comment>
<dbReference type="AlphaFoldDB" id="A0A813KFI4"/>
<feature type="domain" description="C2H2-type" evidence="4">
    <location>
        <begin position="245"/>
        <end position="269"/>
    </location>
</feature>
<dbReference type="InterPro" id="IPR013087">
    <property type="entry name" value="Znf_C2H2_type"/>
</dbReference>
<dbReference type="Proteomes" id="UP000626109">
    <property type="component" value="Unassembled WGS sequence"/>
</dbReference>
<evidence type="ECO:0000313" key="5">
    <source>
        <dbReference type="EMBL" id="CAE8701411.1"/>
    </source>
</evidence>
<dbReference type="PROSITE" id="PS50157">
    <property type="entry name" value="ZINC_FINGER_C2H2_2"/>
    <property type="match status" value="1"/>
</dbReference>
<evidence type="ECO:0000313" key="6">
    <source>
        <dbReference type="Proteomes" id="UP000626109"/>
    </source>
</evidence>
<name>A0A813KFI4_POLGL</name>
<evidence type="ECO:0000256" key="3">
    <source>
        <dbReference type="SAM" id="MobiDB-lite"/>
    </source>
</evidence>
<feature type="region of interest" description="Disordered" evidence="3">
    <location>
        <begin position="220"/>
        <end position="243"/>
    </location>
</feature>
<feature type="region of interest" description="Disordered" evidence="3">
    <location>
        <begin position="1"/>
        <end position="41"/>
    </location>
</feature>
<evidence type="ECO:0000256" key="2">
    <source>
        <dbReference type="SAM" id="Coils"/>
    </source>
</evidence>
<reference evidence="5" key="1">
    <citation type="submission" date="2021-02" db="EMBL/GenBank/DDBJ databases">
        <authorList>
            <person name="Dougan E. K."/>
            <person name="Rhodes N."/>
            <person name="Thang M."/>
            <person name="Chan C."/>
        </authorList>
    </citation>
    <scope>NUCLEOTIDE SEQUENCE</scope>
</reference>
<dbReference type="PANTHER" id="PTHR44029">
    <property type="entry name" value="DNAJ HOMOLOG SUBFAMILY C MEMBER 21"/>
    <property type="match status" value="1"/>
</dbReference>
<feature type="compositionally biased region" description="Low complexity" evidence="3">
    <location>
        <begin position="226"/>
        <end position="243"/>
    </location>
</feature>
<keyword evidence="1" id="KW-0862">Zinc</keyword>
<accession>A0A813KFI4</accession>
<feature type="compositionally biased region" description="Low complexity" evidence="3">
    <location>
        <begin position="28"/>
        <end position="41"/>
    </location>
</feature>
<dbReference type="PROSITE" id="PS00028">
    <property type="entry name" value="ZINC_FINGER_C2H2_1"/>
    <property type="match status" value="1"/>
</dbReference>
<dbReference type="InterPro" id="IPR051964">
    <property type="entry name" value="Chaperone_stress_response"/>
</dbReference>
<dbReference type="Pfam" id="PF21884">
    <property type="entry name" value="ZUO1-like_ZHD"/>
    <property type="match status" value="1"/>
</dbReference>
<sequence length="444" mass="47996">AYDVLVNPKRREPYDRRRGGGGGEEFTEAGAASSSERGAAAGVEGYLPGPLEVADLQGEEFFWAVEGYFAALDAAEPQAEAAAPSFGVAETAWEDVQDFYDHWLAWGSQRDFAEAAARHSAGELASAPNRQARRLMEAENERLQRQARKDYGAQAREVARQVQQQDPRAREHRASLLLAEAARQELRSAQEVLTEEARRLQKEAARVAARAADEARWAETPELLAQSSPQLGSRSSDPSSSSGAYRCLACVKAFRTRDALTEHMATKRHRYNARRWEEDGNGSAVASDCFPLSPSLGAASPALSALRSPMTPWMLSPLCAAAAPPMSPLPGPSMMLSPRGVDSDFELELVVEDARPLPINATAAPPICPPGMLLLASVPSAVWSRSLGLLGCSKSCARAAMAFSSAATLRSGELGLLSLWEALGRDAFWTSRLVKTRRLTYGHC</sequence>
<evidence type="ECO:0000259" key="4">
    <source>
        <dbReference type="PROSITE" id="PS50157"/>
    </source>
</evidence>
<feature type="compositionally biased region" description="Basic and acidic residues" evidence="3">
    <location>
        <begin position="9"/>
        <end position="18"/>
    </location>
</feature>
<dbReference type="GO" id="GO:0005737">
    <property type="term" value="C:cytoplasm"/>
    <property type="evidence" value="ECO:0007669"/>
    <property type="project" value="TreeGrafter"/>
</dbReference>
<dbReference type="SUPFAM" id="SSF57667">
    <property type="entry name" value="beta-beta-alpha zinc fingers"/>
    <property type="match status" value="1"/>
</dbReference>
<organism evidence="5 6">
    <name type="scientific">Polarella glacialis</name>
    <name type="common">Dinoflagellate</name>
    <dbReference type="NCBI Taxonomy" id="89957"/>
    <lineage>
        <taxon>Eukaryota</taxon>
        <taxon>Sar</taxon>
        <taxon>Alveolata</taxon>
        <taxon>Dinophyceae</taxon>
        <taxon>Suessiales</taxon>
        <taxon>Suessiaceae</taxon>
        <taxon>Polarella</taxon>
    </lineage>
</organism>
<keyword evidence="2" id="KW-0175">Coiled coil</keyword>